<gene>
    <name evidence="1" type="ORF">GCM10009827_063940</name>
</gene>
<organism evidence="1 2">
    <name type="scientific">Dactylosporangium maewongense</name>
    <dbReference type="NCBI Taxonomy" id="634393"/>
    <lineage>
        <taxon>Bacteria</taxon>
        <taxon>Bacillati</taxon>
        <taxon>Actinomycetota</taxon>
        <taxon>Actinomycetes</taxon>
        <taxon>Micromonosporales</taxon>
        <taxon>Micromonosporaceae</taxon>
        <taxon>Dactylosporangium</taxon>
    </lineage>
</organism>
<keyword evidence="2" id="KW-1185">Reference proteome</keyword>
<dbReference type="Proteomes" id="UP001501470">
    <property type="component" value="Unassembled WGS sequence"/>
</dbReference>
<dbReference type="EMBL" id="BAAAQD010000013">
    <property type="protein sequence ID" value="GAA1536556.1"/>
    <property type="molecule type" value="Genomic_DNA"/>
</dbReference>
<reference evidence="1 2" key="1">
    <citation type="journal article" date="2019" name="Int. J. Syst. Evol. Microbiol.">
        <title>The Global Catalogue of Microorganisms (GCM) 10K type strain sequencing project: providing services to taxonomists for standard genome sequencing and annotation.</title>
        <authorList>
            <consortium name="The Broad Institute Genomics Platform"/>
            <consortium name="The Broad Institute Genome Sequencing Center for Infectious Disease"/>
            <person name="Wu L."/>
            <person name="Ma J."/>
        </authorList>
    </citation>
    <scope>NUCLEOTIDE SEQUENCE [LARGE SCALE GENOMIC DNA]</scope>
    <source>
        <strain evidence="1 2">JCM 15933</strain>
    </source>
</reference>
<dbReference type="RefSeq" id="WP_344506027.1">
    <property type="nucleotide sequence ID" value="NZ_BAAAQD010000013.1"/>
</dbReference>
<evidence type="ECO:0000313" key="2">
    <source>
        <dbReference type="Proteomes" id="UP001501470"/>
    </source>
</evidence>
<protein>
    <submittedName>
        <fullName evidence="1">Uncharacterized protein</fullName>
    </submittedName>
</protein>
<evidence type="ECO:0000313" key="1">
    <source>
        <dbReference type="EMBL" id="GAA1536556.1"/>
    </source>
</evidence>
<accession>A0ABN2BAX3</accession>
<name>A0ABN2BAX3_9ACTN</name>
<sequence length="49" mass="5507">MGREEPDRVAEQVVGDGLDGGTRHCRLRVDKLHPDRLGFNPPWDGTYST</sequence>
<proteinExistence type="predicted"/>
<comment type="caution">
    <text evidence="1">The sequence shown here is derived from an EMBL/GenBank/DDBJ whole genome shotgun (WGS) entry which is preliminary data.</text>
</comment>